<dbReference type="AlphaFoldDB" id="A0A0A9BII5"/>
<proteinExistence type="predicted"/>
<evidence type="ECO:0000313" key="1">
    <source>
        <dbReference type="EMBL" id="JAD61030.1"/>
    </source>
</evidence>
<reference evidence="1" key="1">
    <citation type="submission" date="2014-09" db="EMBL/GenBank/DDBJ databases">
        <authorList>
            <person name="Magalhaes I.L.F."/>
            <person name="Oliveira U."/>
            <person name="Santos F.R."/>
            <person name="Vidigal T.H.D.A."/>
            <person name="Brescovit A.D."/>
            <person name="Santos A.J."/>
        </authorList>
    </citation>
    <scope>NUCLEOTIDE SEQUENCE</scope>
    <source>
        <tissue evidence="1">Shoot tissue taken approximately 20 cm above the soil surface</tissue>
    </source>
</reference>
<protein>
    <submittedName>
        <fullName evidence="1">Uncharacterized protein</fullName>
    </submittedName>
</protein>
<reference evidence="1" key="2">
    <citation type="journal article" date="2015" name="Data Brief">
        <title>Shoot transcriptome of the giant reed, Arundo donax.</title>
        <authorList>
            <person name="Barrero R.A."/>
            <person name="Guerrero F.D."/>
            <person name="Moolhuijzen P."/>
            <person name="Goolsby J.A."/>
            <person name="Tidwell J."/>
            <person name="Bellgard S.E."/>
            <person name="Bellgard M.I."/>
        </authorList>
    </citation>
    <scope>NUCLEOTIDE SEQUENCE</scope>
    <source>
        <tissue evidence="1">Shoot tissue taken approximately 20 cm above the soil surface</tissue>
    </source>
</reference>
<organism evidence="1">
    <name type="scientific">Arundo donax</name>
    <name type="common">Giant reed</name>
    <name type="synonym">Donax arundinaceus</name>
    <dbReference type="NCBI Taxonomy" id="35708"/>
    <lineage>
        <taxon>Eukaryota</taxon>
        <taxon>Viridiplantae</taxon>
        <taxon>Streptophyta</taxon>
        <taxon>Embryophyta</taxon>
        <taxon>Tracheophyta</taxon>
        <taxon>Spermatophyta</taxon>
        <taxon>Magnoliopsida</taxon>
        <taxon>Liliopsida</taxon>
        <taxon>Poales</taxon>
        <taxon>Poaceae</taxon>
        <taxon>PACMAD clade</taxon>
        <taxon>Arundinoideae</taxon>
        <taxon>Arundineae</taxon>
        <taxon>Arundo</taxon>
    </lineage>
</organism>
<accession>A0A0A9BII5</accession>
<dbReference type="EMBL" id="GBRH01236865">
    <property type="protein sequence ID" value="JAD61030.1"/>
    <property type="molecule type" value="Transcribed_RNA"/>
</dbReference>
<name>A0A0A9BII5_ARUDO</name>
<sequence>MLSFTSVSPFFKCHLLKSLAVYHSNNGFKGVA</sequence>